<dbReference type="InterPro" id="IPR036791">
    <property type="entry name" value="Ribosomal_bL9_C_sf"/>
</dbReference>
<dbReference type="Pfam" id="PF01281">
    <property type="entry name" value="Ribosomal_L9_N"/>
    <property type="match status" value="1"/>
</dbReference>
<comment type="function">
    <text evidence="7">Binds to the 23S rRNA.</text>
</comment>
<evidence type="ECO:0000256" key="3">
    <source>
        <dbReference type="ARBA" id="ARBA00022884"/>
    </source>
</evidence>
<name>A0A1F5B538_9BACT</name>
<evidence type="ECO:0000256" key="6">
    <source>
        <dbReference type="ARBA" id="ARBA00035292"/>
    </source>
</evidence>
<evidence type="ECO:0000313" key="10">
    <source>
        <dbReference type="Proteomes" id="UP000176431"/>
    </source>
</evidence>
<dbReference type="GO" id="GO:1990904">
    <property type="term" value="C:ribonucleoprotein complex"/>
    <property type="evidence" value="ECO:0007669"/>
    <property type="project" value="UniProtKB-KW"/>
</dbReference>
<keyword evidence="4 7" id="KW-0689">Ribosomal protein</keyword>
<reference evidence="9 10" key="1">
    <citation type="journal article" date="2016" name="Nat. Commun.">
        <title>Thousands of microbial genomes shed light on interconnected biogeochemical processes in an aquifer system.</title>
        <authorList>
            <person name="Anantharaman K."/>
            <person name="Brown C.T."/>
            <person name="Hug L.A."/>
            <person name="Sharon I."/>
            <person name="Castelle C.J."/>
            <person name="Probst A.J."/>
            <person name="Thomas B.C."/>
            <person name="Singh A."/>
            <person name="Wilkins M.J."/>
            <person name="Karaoz U."/>
            <person name="Brodie E.L."/>
            <person name="Williams K.H."/>
            <person name="Hubbard S.S."/>
            <person name="Banfield J.F."/>
        </authorList>
    </citation>
    <scope>NUCLEOTIDE SEQUENCE [LARGE SCALE GENOMIC DNA]</scope>
</reference>
<dbReference type="GO" id="GO:0003735">
    <property type="term" value="F:structural constituent of ribosome"/>
    <property type="evidence" value="ECO:0007669"/>
    <property type="project" value="InterPro"/>
</dbReference>
<evidence type="ECO:0000259" key="8">
    <source>
        <dbReference type="PROSITE" id="PS00651"/>
    </source>
</evidence>
<dbReference type="GO" id="GO:0019843">
    <property type="term" value="F:rRNA binding"/>
    <property type="evidence" value="ECO:0007669"/>
    <property type="project" value="UniProtKB-UniRule"/>
</dbReference>
<dbReference type="HAMAP" id="MF_00503">
    <property type="entry name" value="Ribosomal_bL9"/>
    <property type="match status" value="1"/>
</dbReference>
<organism evidence="9 10">
    <name type="scientific">Candidatus Azambacteria bacterium RIFCSPHIGHO2_01_FULL_40_24</name>
    <dbReference type="NCBI Taxonomy" id="1797301"/>
    <lineage>
        <taxon>Bacteria</taxon>
        <taxon>Candidatus Azamiibacteriota</taxon>
    </lineage>
</organism>
<keyword evidence="5 7" id="KW-0687">Ribonucleoprotein</keyword>
<keyword evidence="3 7" id="KW-0694">RNA-binding</keyword>
<dbReference type="Gene3D" id="3.40.5.10">
    <property type="entry name" value="Ribosomal protein L9, N-terminal domain"/>
    <property type="match status" value="1"/>
</dbReference>
<comment type="similarity">
    <text evidence="1 7">Belongs to the bacterial ribosomal protein bL9 family.</text>
</comment>
<dbReference type="InterPro" id="IPR009027">
    <property type="entry name" value="Ribosomal_bL9/RNase_H1_N"/>
</dbReference>
<sequence length="152" mass="17069">MKVVLLKDVLNLGKKGDIKNVSDGYGRNFLLRKKLADILNPTIEKRLKSEHEKKEKIAVELKGNSELLKKKIENLNLVFEVKVGESGRTYGSITPLKILSELKKQGITLKKEQIPSKPIKTLGNSKVTVKLHPDIEATLNIMIKSIDSDIEK</sequence>
<comment type="caution">
    <text evidence="9">The sequence shown here is derived from an EMBL/GenBank/DDBJ whole genome shotgun (WGS) entry which is preliminary data.</text>
</comment>
<dbReference type="Proteomes" id="UP000176431">
    <property type="component" value="Unassembled WGS sequence"/>
</dbReference>
<evidence type="ECO:0000313" key="9">
    <source>
        <dbReference type="EMBL" id="OGD25722.1"/>
    </source>
</evidence>
<dbReference type="GO" id="GO:0006412">
    <property type="term" value="P:translation"/>
    <property type="evidence" value="ECO:0007669"/>
    <property type="project" value="UniProtKB-UniRule"/>
</dbReference>
<feature type="domain" description="Ribosomal protein L9" evidence="8">
    <location>
        <begin position="13"/>
        <end position="40"/>
    </location>
</feature>
<dbReference type="InterPro" id="IPR000244">
    <property type="entry name" value="Ribosomal_bL9"/>
</dbReference>
<evidence type="ECO:0000256" key="5">
    <source>
        <dbReference type="ARBA" id="ARBA00023274"/>
    </source>
</evidence>
<proteinExistence type="inferred from homology"/>
<dbReference type="InterPro" id="IPR020070">
    <property type="entry name" value="Ribosomal_bL9_N"/>
</dbReference>
<evidence type="ECO:0000256" key="2">
    <source>
        <dbReference type="ARBA" id="ARBA00022730"/>
    </source>
</evidence>
<dbReference type="PANTHER" id="PTHR21368">
    <property type="entry name" value="50S RIBOSOMAL PROTEIN L9"/>
    <property type="match status" value="1"/>
</dbReference>
<dbReference type="Pfam" id="PF03948">
    <property type="entry name" value="Ribosomal_L9_C"/>
    <property type="match status" value="1"/>
</dbReference>
<dbReference type="EMBL" id="MEYK01000004">
    <property type="protein sequence ID" value="OGD25722.1"/>
    <property type="molecule type" value="Genomic_DNA"/>
</dbReference>
<evidence type="ECO:0000256" key="1">
    <source>
        <dbReference type="ARBA" id="ARBA00010605"/>
    </source>
</evidence>
<dbReference type="InterPro" id="IPR036935">
    <property type="entry name" value="Ribosomal_bL9_N_sf"/>
</dbReference>
<dbReference type="NCBIfam" id="TIGR00158">
    <property type="entry name" value="L9"/>
    <property type="match status" value="1"/>
</dbReference>
<dbReference type="InterPro" id="IPR020594">
    <property type="entry name" value="Ribosomal_bL9_bac/chp"/>
</dbReference>
<accession>A0A1F5B538</accession>
<dbReference type="InterPro" id="IPR020069">
    <property type="entry name" value="Ribosomal_bL9_C"/>
</dbReference>
<keyword evidence="2 7" id="KW-0699">rRNA-binding</keyword>
<dbReference type="SUPFAM" id="SSF55658">
    <property type="entry name" value="L9 N-domain-like"/>
    <property type="match status" value="1"/>
</dbReference>
<protein>
    <recommendedName>
        <fullName evidence="6 7">Large ribosomal subunit protein bL9</fullName>
    </recommendedName>
</protein>
<dbReference type="AlphaFoldDB" id="A0A1F5B538"/>
<dbReference type="SUPFAM" id="SSF55653">
    <property type="entry name" value="Ribosomal protein L9 C-domain"/>
    <property type="match status" value="1"/>
</dbReference>
<dbReference type="Gene3D" id="3.10.430.100">
    <property type="entry name" value="Ribosomal protein L9, C-terminal domain"/>
    <property type="match status" value="1"/>
</dbReference>
<dbReference type="GO" id="GO:0005840">
    <property type="term" value="C:ribosome"/>
    <property type="evidence" value="ECO:0007669"/>
    <property type="project" value="UniProtKB-KW"/>
</dbReference>
<gene>
    <name evidence="7" type="primary">rplI</name>
    <name evidence="9" type="ORF">A2819_02380</name>
</gene>
<evidence type="ECO:0000256" key="4">
    <source>
        <dbReference type="ARBA" id="ARBA00022980"/>
    </source>
</evidence>
<dbReference type="PROSITE" id="PS00651">
    <property type="entry name" value="RIBOSOMAL_L9"/>
    <property type="match status" value="1"/>
</dbReference>
<evidence type="ECO:0000256" key="7">
    <source>
        <dbReference type="HAMAP-Rule" id="MF_00503"/>
    </source>
</evidence>